<accession>A0AAE0DGY4</accession>
<evidence type="ECO:0000313" key="1">
    <source>
        <dbReference type="EMBL" id="KAK3168880.1"/>
    </source>
</evidence>
<comment type="caution">
    <text evidence="1">The sequence shown here is derived from an EMBL/GenBank/DDBJ whole genome shotgun (WGS) entry which is preliminary data.</text>
</comment>
<dbReference type="AlphaFoldDB" id="A0AAE0DGY4"/>
<proteinExistence type="predicted"/>
<dbReference type="EMBL" id="JASNWA010000010">
    <property type="protein sequence ID" value="KAK3168880.1"/>
    <property type="molecule type" value="Genomic_DNA"/>
</dbReference>
<gene>
    <name evidence="1" type="ORF">OEA41_005328</name>
</gene>
<sequence length="156" mass="18184">MAKTLMRELTYALDYAVNNRALTLATMVMNGYTAEQVLHMLKMTSREPYIEDEDIAELGRSWESHVFGGYVDWNFGEVDMPSCVQEWPSFLSEYEYTRGSYSMTTRRQWVVPMTFLRRLHQQEFWDAVDPQDVRALHIPKSAFQEFLNPRVGPAGS</sequence>
<name>A0AAE0DGY4_9LECA</name>
<evidence type="ECO:0000313" key="2">
    <source>
        <dbReference type="Proteomes" id="UP001276659"/>
    </source>
</evidence>
<protein>
    <submittedName>
        <fullName evidence="1">Uncharacterized protein</fullName>
    </submittedName>
</protein>
<organism evidence="1 2">
    <name type="scientific">Lepraria neglecta</name>
    <dbReference type="NCBI Taxonomy" id="209136"/>
    <lineage>
        <taxon>Eukaryota</taxon>
        <taxon>Fungi</taxon>
        <taxon>Dikarya</taxon>
        <taxon>Ascomycota</taxon>
        <taxon>Pezizomycotina</taxon>
        <taxon>Lecanoromycetes</taxon>
        <taxon>OSLEUM clade</taxon>
        <taxon>Lecanoromycetidae</taxon>
        <taxon>Lecanorales</taxon>
        <taxon>Lecanorineae</taxon>
        <taxon>Stereocaulaceae</taxon>
        <taxon>Lepraria</taxon>
    </lineage>
</organism>
<dbReference type="Proteomes" id="UP001276659">
    <property type="component" value="Unassembled WGS sequence"/>
</dbReference>
<reference evidence="1" key="1">
    <citation type="submission" date="2022-11" db="EMBL/GenBank/DDBJ databases">
        <title>Chromosomal genome sequence assembly and mating type (MAT) locus characterization of the leprose asexual lichenized fungus Lepraria neglecta (Nyl.) Erichsen.</title>
        <authorList>
            <person name="Allen J.L."/>
            <person name="Pfeffer B."/>
        </authorList>
    </citation>
    <scope>NUCLEOTIDE SEQUENCE</scope>
    <source>
        <strain evidence="1">Allen 5258</strain>
    </source>
</reference>
<keyword evidence="2" id="KW-1185">Reference proteome</keyword>